<accession>A1SX81</accession>
<dbReference type="SUPFAM" id="SSF53067">
    <property type="entry name" value="Actin-like ATPase domain"/>
    <property type="match status" value="1"/>
</dbReference>
<evidence type="ECO:0000256" key="3">
    <source>
        <dbReference type="ARBA" id="ARBA00022741"/>
    </source>
</evidence>
<dbReference type="Gene3D" id="3.30.420.40">
    <property type="match status" value="1"/>
</dbReference>
<evidence type="ECO:0000256" key="4">
    <source>
        <dbReference type="ARBA" id="ARBA00022777"/>
    </source>
</evidence>
<dbReference type="HAMAP" id="MF_00524">
    <property type="entry name" value="Glucokinase"/>
    <property type="match status" value="1"/>
</dbReference>
<dbReference type="InterPro" id="IPR043129">
    <property type="entry name" value="ATPase_NBD"/>
</dbReference>
<dbReference type="GO" id="GO:0005536">
    <property type="term" value="F:D-glucose binding"/>
    <property type="evidence" value="ECO:0007669"/>
    <property type="project" value="InterPro"/>
</dbReference>
<dbReference type="GO" id="GO:0005524">
    <property type="term" value="F:ATP binding"/>
    <property type="evidence" value="ECO:0007669"/>
    <property type="project" value="UniProtKB-UniRule"/>
</dbReference>
<dbReference type="AlphaFoldDB" id="A1SX81"/>
<keyword evidence="3 7" id="KW-0547">Nucleotide-binding</keyword>
<protein>
    <recommendedName>
        <fullName evidence="7">Glucokinase</fullName>
        <ecNumber evidence="7">2.7.1.2</ecNumber>
    </recommendedName>
    <alternativeName>
        <fullName evidence="7">Glucose kinase</fullName>
    </alternativeName>
</protein>
<dbReference type="GO" id="GO:0006096">
    <property type="term" value="P:glycolytic process"/>
    <property type="evidence" value="ECO:0007669"/>
    <property type="project" value="UniProtKB-UniRule"/>
</dbReference>
<dbReference type="eggNOG" id="COG0837">
    <property type="taxonomic scope" value="Bacteria"/>
</dbReference>
<evidence type="ECO:0000256" key="7">
    <source>
        <dbReference type="HAMAP-Rule" id="MF_00524"/>
    </source>
</evidence>
<dbReference type="NCBIfam" id="TIGR00749">
    <property type="entry name" value="glk"/>
    <property type="match status" value="1"/>
</dbReference>
<keyword evidence="10" id="KW-1185">Reference proteome</keyword>
<keyword evidence="4 7" id="KW-0418">Kinase</keyword>
<dbReference type="InterPro" id="IPR050201">
    <property type="entry name" value="Bacterial_glucokinase"/>
</dbReference>
<dbReference type="OrthoDB" id="9800595at2"/>
<keyword evidence="1 7" id="KW-0963">Cytoplasm</keyword>
<evidence type="ECO:0000256" key="5">
    <source>
        <dbReference type="ARBA" id="ARBA00022840"/>
    </source>
</evidence>
<evidence type="ECO:0000256" key="1">
    <source>
        <dbReference type="ARBA" id="ARBA00022490"/>
    </source>
</evidence>
<dbReference type="GO" id="GO:0005829">
    <property type="term" value="C:cytosol"/>
    <property type="evidence" value="ECO:0007669"/>
    <property type="project" value="TreeGrafter"/>
</dbReference>
<keyword evidence="6 7" id="KW-0324">Glycolysis</keyword>
<dbReference type="HOGENOM" id="CLU_042582_1_0_6"/>
<comment type="similarity">
    <text evidence="7 8">Belongs to the bacterial glucokinase family.</text>
</comment>
<dbReference type="EMBL" id="CP000510">
    <property type="protein sequence ID" value="ABM04096.1"/>
    <property type="molecule type" value="Genomic_DNA"/>
</dbReference>
<dbReference type="Pfam" id="PF02685">
    <property type="entry name" value="Glucokinase"/>
    <property type="match status" value="1"/>
</dbReference>
<dbReference type="PANTHER" id="PTHR47690">
    <property type="entry name" value="GLUCOKINASE"/>
    <property type="match status" value="1"/>
</dbReference>
<evidence type="ECO:0000313" key="9">
    <source>
        <dbReference type="EMBL" id="ABM04096.1"/>
    </source>
</evidence>
<dbReference type="RefSeq" id="WP_011770656.1">
    <property type="nucleotide sequence ID" value="NC_008709.1"/>
</dbReference>
<keyword evidence="2 7" id="KW-0808">Transferase</keyword>
<comment type="subcellular location">
    <subcellularLocation>
        <location evidence="7">Cytoplasm</location>
    </subcellularLocation>
</comment>
<evidence type="ECO:0000256" key="6">
    <source>
        <dbReference type="ARBA" id="ARBA00023152"/>
    </source>
</evidence>
<dbReference type="NCBIfam" id="NF009073">
    <property type="entry name" value="PRK12408.1"/>
    <property type="match status" value="1"/>
</dbReference>
<sequence>MLAVVADVGGTNIRLAVCDLTSGKLSELKEFSCGQFLSLDAALLGYFATLQDQVKHLCIGIACPVGDDLVAMTNLSWQFSQVALKAQLQLDSLYLINDYTAISLAVPFIDEQEKIKIGGGKANKKGATAVFGPGTGLGVAHIINVADKWISLEGEGGHVSFTPNTREQTDILLLLQQQFGHVSAERILSGQGLVNLYNSLCSLTGKQAVFSEPKQITKAALEGSCETSLQSLKVFCQVMGGFAGNLGLNLACTGGVYIAGGIIPRFIDFFKASEFRDFFEAKGRFKDYLSGIPTYLITHDNPGLLGASVYLRQELETIKN</sequence>
<evidence type="ECO:0000256" key="8">
    <source>
        <dbReference type="RuleBase" id="RU004046"/>
    </source>
</evidence>
<dbReference type="STRING" id="357804.Ping_2359"/>
<organism evidence="9 10">
    <name type="scientific">Psychromonas ingrahamii (strain DSM 17664 / CCUG 51855 / 37)</name>
    <dbReference type="NCBI Taxonomy" id="357804"/>
    <lineage>
        <taxon>Bacteria</taxon>
        <taxon>Pseudomonadati</taxon>
        <taxon>Pseudomonadota</taxon>
        <taxon>Gammaproteobacteria</taxon>
        <taxon>Alteromonadales</taxon>
        <taxon>Psychromonadaceae</taxon>
        <taxon>Psychromonas</taxon>
    </lineage>
</organism>
<proteinExistence type="inferred from homology"/>
<gene>
    <name evidence="7" type="primary">glk</name>
    <name evidence="9" type="ordered locus">Ping_2359</name>
</gene>
<dbReference type="PANTHER" id="PTHR47690:SF1">
    <property type="entry name" value="GLUCOKINASE"/>
    <property type="match status" value="1"/>
</dbReference>
<evidence type="ECO:0000313" key="10">
    <source>
        <dbReference type="Proteomes" id="UP000000639"/>
    </source>
</evidence>
<dbReference type="KEGG" id="pin:Ping_2359"/>
<name>A1SX81_PSYIN</name>
<dbReference type="GO" id="GO:0004340">
    <property type="term" value="F:glucokinase activity"/>
    <property type="evidence" value="ECO:0007669"/>
    <property type="project" value="UniProtKB-UniRule"/>
</dbReference>
<evidence type="ECO:0000256" key="2">
    <source>
        <dbReference type="ARBA" id="ARBA00022679"/>
    </source>
</evidence>
<feature type="binding site" evidence="7">
    <location>
        <begin position="6"/>
        <end position="11"/>
    </location>
    <ligand>
        <name>ATP</name>
        <dbReference type="ChEBI" id="CHEBI:30616"/>
    </ligand>
</feature>
<dbReference type="Proteomes" id="UP000000639">
    <property type="component" value="Chromosome"/>
</dbReference>
<comment type="catalytic activity">
    <reaction evidence="7">
        <text>D-glucose + ATP = D-glucose 6-phosphate + ADP + H(+)</text>
        <dbReference type="Rhea" id="RHEA:17825"/>
        <dbReference type="ChEBI" id="CHEBI:4167"/>
        <dbReference type="ChEBI" id="CHEBI:15378"/>
        <dbReference type="ChEBI" id="CHEBI:30616"/>
        <dbReference type="ChEBI" id="CHEBI:61548"/>
        <dbReference type="ChEBI" id="CHEBI:456216"/>
        <dbReference type="EC" id="2.7.1.2"/>
    </reaction>
</comment>
<reference evidence="9 10" key="1">
    <citation type="submission" date="2007-01" db="EMBL/GenBank/DDBJ databases">
        <title>Complete sequence of Psychromonas ingrahamii 37.</title>
        <authorList>
            <consortium name="US DOE Joint Genome Institute"/>
            <person name="Copeland A."/>
            <person name="Lucas S."/>
            <person name="Lapidus A."/>
            <person name="Barry K."/>
            <person name="Detter J.C."/>
            <person name="Glavina del Rio T."/>
            <person name="Hammon N."/>
            <person name="Israni S."/>
            <person name="Dalin E."/>
            <person name="Tice H."/>
            <person name="Pitluck S."/>
            <person name="Thompson L.S."/>
            <person name="Brettin T."/>
            <person name="Bruce D."/>
            <person name="Han C."/>
            <person name="Tapia R."/>
            <person name="Schmutz J."/>
            <person name="Larimer F."/>
            <person name="Land M."/>
            <person name="Hauser L."/>
            <person name="Kyrpides N."/>
            <person name="Ivanova N."/>
            <person name="Staley J."/>
            <person name="Richardson P."/>
        </authorList>
    </citation>
    <scope>NUCLEOTIDE SEQUENCE [LARGE SCALE GENOMIC DNA]</scope>
    <source>
        <strain evidence="9 10">37</strain>
    </source>
</reference>
<dbReference type="FunFam" id="3.40.367.20:FF:000002">
    <property type="entry name" value="Glucokinase"/>
    <property type="match status" value="1"/>
</dbReference>
<dbReference type="NCBIfam" id="NF001416">
    <property type="entry name" value="PRK00292.1-3"/>
    <property type="match status" value="1"/>
</dbReference>
<dbReference type="CDD" id="cd24008">
    <property type="entry name" value="ASKHA_NBD_GLK"/>
    <property type="match status" value="1"/>
</dbReference>
<dbReference type="Gene3D" id="3.40.367.20">
    <property type="match status" value="1"/>
</dbReference>
<dbReference type="InterPro" id="IPR003836">
    <property type="entry name" value="Glucokinase"/>
</dbReference>
<keyword evidence="5 7" id="KW-0067">ATP-binding</keyword>
<dbReference type="EC" id="2.7.1.2" evidence="7"/>